<dbReference type="GO" id="GO:0008233">
    <property type="term" value="F:peptidase activity"/>
    <property type="evidence" value="ECO:0007669"/>
    <property type="project" value="UniProtKB-KW"/>
</dbReference>
<evidence type="ECO:0000256" key="1">
    <source>
        <dbReference type="ARBA" id="ARBA00022612"/>
    </source>
</evidence>
<evidence type="ECO:0000259" key="4">
    <source>
        <dbReference type="Pfam" id="PF04586"/>
    </source>
</evidence>
<comment type="caution">
    <text evidence="5">The sequence shown here is derived from an EMBL/GenBank/DDBJ whole genome shotgun (WGS) entry which is preliminary data.</text>
</comment>
<dbReference type="Pfam" id="PF04586">
    <property type="entry name" value="Peptidase_S78"/>
    <property type="match status" value="1"/>
</dbReference>
<gene>
    <name evidence="5" type="ORF">A7A09_014585</name>
</gene>
<dbReference type="Proteomes" id="UP000238137">
    <property type="component" value="Unassembled WGS sequence"/>
</dbReference>
<protein>
    <recommendedName>
        <fullName evidence="4">Prohead serine protease domain-containing protein</fullName>
    </recommendedName>
</protein>
<dbReference type="InterPro" id="IPR054613">
    <property type="entry name" value="Peptidase_S78_dom"/>
</dbReference>
<evidence type="ECO:0000313" key="5">
    <source>
        <dbReference type="EMBL" id="RNF33714.1"/>
    </source>
</evidence>
<dbReference type="OrthoDB" id="9806592at2"/>
<dbReference type="Pfam" id="PF25209">
    <property type="entry name" value="Phage_capsid_4"/>
    <property type="match status" value="1"/>
</dbReference>
<dbReference type="GO" id="GO:0006508">
    <property type="term" value="P:proteolysis"/>
    <property type="evidence" value="ECO:0007669"/>
    <property type="project" value="UniProtKB-KW"/>
</dbReference>
<keyword evidence="2" id="KW-0645">Protease</keyword>
<dbReference type="EMBL" id="PXNQ02000009">
    <property type="protein sequence ID" value="RNF33714.1"/>
    <property type="molecule type" value="Genomic_DNA"/>
</dbReference>
<reference evidence="5" key="1">
    <citation type="submission" date="2018-05" db="EMBL/GenBank/DDBJ databases">
        <title>Reclassification of Methylarcula marina and Methylarcula terricola as Paracoccus methylarcula sp.nov., comb.nov. and Paracoccus terricola comb.nov.</title>
        <authorList>
            <person name="Shmareva M.N."/>
            <person name="Doronina N.V."/>
            <person name="Vasilenko O.V."/>
            <person name="Tarlachkov S.V."/>
            <person name="Trotsenko Y.A."/>
        </authorList>
    </citation>
    <scope>NUCLEOTIDE SEQUENCE [LARGE SCALE GENOMIC DNA]</scope>
    <source>
        <strain evidence="5">VKM B-2159</strain>
    </source>
</reference>
<organism evidence="5 6">
    <name type="scientific">Paracoccus methylarcula</name>
    <dbReference type="NCBI Taxonomy" id="72022"/>
    <lineage>
        <taxon>Bacteria</taxon>
        <taxon>Pseudomonadati</taxon>
        <taxon>Pseudomonadota</taxon>
        <taxon>Alphaproteobacteria</taxon>
        <taxon>Rhodobacterales</taxon>
        <taxon>Paracoccaceae</taxon>
        <taxon>Paracoccus</taxon>
    </lineage>
</organism>
<dbReference type="AlphaFoldDB" id="A0A422QUQ2"/>
<evidence type="ECO:0000256" key="2">
    <source>
        <dbReference type="ARBA" id="ARBA00022670"/>
    </source>
</evidence>
<sequence>MTTTVFFRAATLAATADPLTFTAVIATPFPVQRRDRRGPLLEVLNPHGAQAATDPLPVQLDHRTSARETIGTASNIRVEEDQLLADIRLTTADDAEPIRQRIADGTLSTFSVGYTVSRSSETRDADGNRVVTVSSFRVMEISLTPIPADPNARKRSETTMPYDIETREALIDDLRERCKLPDDWGQDLTEEAVTDDEVRSAALEAMLTRQTPTIRVTRSHDDPQAIVSRAAAGVYARMSGTEIPEASRDYANMSLMDLAKDSLSRAGVSHRGMSVDEVLHRSVAGTSDFPAIVANVANMSVGQAYRVAESPLKVLFKRRSLSDFKVASTVRAGGLGRLEPLTEHGEITATSRAEEAEPLQLRTFARRWDCSRTLIINDSLNILADTTSQLGESAAATEADLCADQLLGTDTLSDGTPLFDASRNNVHTGTADLVADLAAARLIMRQQKNLDGITPISVSPKYIVAGPSRETDLEQVLATIYANTTADANVFAGKFQLLIDPRIETDDWFLFADPARAAVFNLGHLAAAPGPQVQRQETWSTLGISFRCWMDVGAGFAGWRGAVKVTG</sequence>
<feature type="domain" description="Prohead serine protease" evidence="4">
    <location>
        <begin position="56"/>
        <end position="155"/>
    </location>
</feature>
<dbReference type="RefSeq" id="WP_106692091.1">
    <property type="nucleotide sequence ID" value="NZ_PXNQ02000009.1"/>
</dbReference>
<evidence type="ECO:0000313" key="6">
    <source>
        <dbReference type="Proteomes" id="UP000238137"/>
    </source>
</evidence>
<keyword evidence="6" id="KW-1185">Reference proteome</keyword>
<keyword evidence="3" id="KW-0378">Hydrolase</keyword>
<accession>A0A422QUQ2</accession>
<keyword evidence="1" id="KW-1188">Viral release from host cell</keyword>
<proteinExistence type="predicted"/>
<evidence type="ECO:0000256" key="3">
    <source>
        <dbReference type="ARBA" id="ARBA00022801"/>
    </source>
</evidence>
<name>A0A422QUQ2_9RHOB</name>